<evidence type="ECO:0000256" key="7">
    <source>
        <dbReference type="ARBA" id="ARBA00022723"/>
    </source>
</evidence>
<dbReference type="InterPro" id="IPR001841">
    <property type="entry name" value="Znf_RING"/>
</dbReference>
<dbReference type="GO" id="GO:0008270">
    <property type="term" value="F:zinc ion binding"/>
    <property type="evidence" value="ECO:0007669"/>
    <property type="project" value="UniProtKB-KW"/>
</dbReference>
<dbReference type="EMBL" id="KZ502877">
    <property type="protein sequence ID" value="PKU71377.1"/>
    <property type="molecule type" value="Genomic_DNA"/>
</dbReference>
<proteinExistence type="inferred from homology"/>
<reference evidence="17 18" key="2">
    <citation type="journal article" date="2017" name="Nature">
        <title>The Apostasia genome and the evolution of orchids.</title>
        <authorList>
            <person name="Zhang G.Q."/>
            <person name="Liu K.W."/>
            <person name="Li Z."/>
            <person name="Lohaus R."/>
            <person name="Hsiao Y.Y."/>
            <person name="Niu S.C."/>
            <person name="Wang J.Y."/>
            <person name="Lin Y.C."/>
            <person name="Xu Q."/>
            <person name="Chen L.J."/>
            <person name="Yoshida K."/>
            <person name="Fujiwara S."/>
            <person name="Wang Z.W."/>
            <person name="Zhang Y.Q."/>
            <person name="Mitsuda N."/>
            <person name="Wang M."/>
            <person name="Liu G.H."/>
            <person name="Pecoraro L."/>
            <person name="Huang H.X."/>
            <person name="Xiao X.J."/>
            <person name="Lin M."/>
            <person name="Wu X.Y."/>
            <person name="Wu W.L."/>
            <person name="Chen Y.Y."/>
            <person name="Chang S.B."/>
            <person name="Sakamoto S."/>
            <person name="Ohme-Takagi M."/>
            <person name="Yagi M."/>
            <person name="Zeng S.J."/>
            <person name="Shen C.Y."/>
            <person name="Yeh C.M."/>
            <person name="Luo Y.B."/>
            <person name="Tsai W.C."/>
            <person name="Van de Peer Y."/>
            <person name="Liu Z.J."/>
        </authorList>
    </citation>
    <scope>NUCLEOTIDE SEQUENCE [LARGE SCALE GENOMIC DNA]</scope>
    <source>
        <tissue evidence="17">The whole plant</tissue>
    </source>
</reference>
<comment type="pathway">
    <text evidence="3">Protein modification; protein ubiquitination.</text>
</comment>
<sequence>MDPKSPSNFHMPPTPAANALSSIPFIPFVIILFIVFLGVLIIFLRQNFQFVSSVRSSAAGGGVNSAVPLQSTEAGLDPAIIASFPVFRYAEVRRLLEERNGGDCAVCLSDFAADDDVRLLTACCHAFHPGCIDLWFVSHRTCPICRLNVEETPNEATVTVLREVVASGSGSAGHGDNYVINIEGAGELAEAK</sequence>
<dbReference type="SMART" id="SM00184">
    <property type="entry name" value="RING"/>
    <property type="match status" value="1"/>
</dbReference>
<name>A0A2I0W6U3_9ASPA</name>
<evidence type="ECO:0000256" key="13">
    <source>
        <dbReference type="ARBA" id="ARBA00024209"/>
    </source>
</evidence>
<evidence type="ECO:0000256" key="9">
    <source>
        <dbReference type="ARBA" id="ARBA00022786"/>
    </source>
</evidence>
<dbReference type="InterPro" id="IPR013083">
    <property type="entry name" value="Znf_RING/FYVE/PHD"/>
</dbReference>
<keyword evidence="12 15" id="KW-0472">Membrane</keyword>
<dbReference type="CDD" id="cd16461">
    <property type="entry name" value="RING-H2_EL5-like"/>
    <property type="match status" value="1"/>
</dbReference>
<evidence type="ECO:0000256" key="2">
    <source>
        <dbReference type="ARBA" id="ARBA00004167"/>
    </source>
</evidence>
<evidence type="ECO:0000256" key="4">
    <source>
        <dbReference type="ARBA" id="ARBA00012483"/>
    </source>
</evidence>
<evidence type="ECO:0000256" key="1">
    <source>
        <dbReference type="ARBA" id="ARBA00000900"/>
    </source>
</evidence>
<dbReference type="AlphaFoldDB" id="A0A2I0W6U3"/>
<evidence type="ECO:0000256" key="3">
    <source>
        <dbReference type="ARBA" id="ARBA00004906"/>
    </source>
</evidence>
<evidence type="ECO:0000256" key="5">
    <source>
        <dbReference type="ARBA" id="ARBA00022679"/>
    </source>
</evidence>
<evidence type="ECO:0000259" key="16">
    <source>
        <dbReference type="PROSITE" id="PS50089"/>
    </source>
</evidence>
<dbReference type="PANTHER" id="PTHR14155:SF521">
    <property type="entry name" value="RING-H2 FINGER PROTEIN ATL30"/>
    <property type="match status" value="1"/>
</dbReference>
<dbReference type="Gene3D" id="3.30.40.10">
    <property type="entry name" value="Zinc/RING finger domain, C3HC4 (zinc finger)"/>
    <property type="match status" value="1"/>
</dbReference>
<evidence type="ECO:0000256" key="15">
    <source>
        <dbReference type="SAM" id="Phobius"/>
    </source>
</evidence>
<evidence type="ECO:0000313" key="18">
    <source>
        <dbReference type="Proteomes" id="UP000233837"/>
    </source>
</evidence>
<reference evidence="17 18" key="1">
    <citation type="journal article" date="2016" name="Sci. Rep.">
        <title>The Dendrobium catenatum Lindl. genome sequence provides insights into polysaccharide synthase, floral development and adaptive evolution.</title>
        <authorList>
            <person name="Zhang G.Q."/>
            <person name="Xu Q."/>
            <person name="Bian C."/>
            <person name="Tsai W.C."/>
            <person name="Yeh C.M."/>
            <person name="Liu K.W."/>
            <person name="Yoshida K."/>
            <person name="Zhang L.S."/>
            <person name="Chang S.B."/>
            <person name="Chen F."/>
            <person name="Shi Y."/>
            <person name="Su Y.Y."/>
            <person name="Zhang Y.Q."/>
            <person name="Chen L.J."/>
            <person name="Yin Y."/>
            <person name="Lin M."/>
            <person name="Huang H."/>
            <person name="Deng H."/>
            <person name="Wang Z.W."/>
            <person name="Zhu S.L."/>
            <person name="Zhao X."/>
            <person name="Deng C."/>
            <person name="Niu S.C."/>
            <person name="Huang J."/>
            <person name="Wang M."/>
            <person name="Liu G.H."/>
            <person name="Yang H.J."/>
            <person name="Xiao X.J."/>
            <person name="Hsiao Y.Y."/>
            <person name="Wu W.L."/>
            <person name="Chen Y.Y."/>
            <person name="Mitsuda N."/>
            <person name="Ohme-Takagi M."/>
            <person name="Luo Y.B."/>
            <person name="Van de Peer Y."/>
            <person name="Liu Z.J."/>
        </authorList>
    </citation>
    <scope>NUCLEOTIDE SEQUENCE [LARGE SCALE GENOMIC DNA]</scope>
    <source>
        <tissue evidence="17">The whole plant</tissue>
    </source>
</reference>
<dbReference type="InterPro" id="IPR053238">
    <property type="entry name" value="RING-H2_zinc_finger"/>
</dbReference>
<keyword evidence="7" id="KW-0479">Metal-binding</keyword>
<comment type="similarity">
    <text evidence="13">Belongs to the RING-type zinc finger family. ATL subfamily.</text>
</comment>
<comment type="subcellular location">
    <subcellularLocation>
        <location evidence="2">Membrane</location>
        <topology evidence="2">Single-pass membrane protein</topology>
    </subcellularLocation>
</comment>
<protein>
    <recommendedName>
        <fullName evidence="4">RING-type E3 ubiquitin transferase</fullName>
        <ecNumber evidence="4">2.3.2.27</ecNumber>
    </recommendedName>
</protein>
<dbReference type="PANTHER" id="PTHR14155">
    <property type="entry name" value="RING FINGER DOMAIN-CONTAINING"/>
    <property type="match status" value="1"/>
</dbReference>
<gene>
    <name evidence="17" type="primary">ATL29</name>
    <name evidence="17" type="ORF">MA16_Dca004219</name>
</gene>
<evidence type="ECO:0000256" key="8">
    <source>
        <dbReference type="ARBA" id="ARBA00022771"/>
    </source>
</evidence>
<evidence type="ECO:0000256" key="14">
    <source>
        <dbReference type="PROSITE-ProRule" id="PRU00175"/>
    </source>
</evidence>
<dbReference type="Pfam" id="PF13639">
    <property type="entry name" value="zf-RING_2"/>
    <property type="match status" value="1"/>
</dbReference>
<organism evidence="17 18">
    <name type="scientific">Dendrobium catenatum</name>
    <dbReference type="NCBI Taxonomy" id="906689"/>
    <lineage>
        <taxon>Eukaryota</taxon>
        <taxon>Viridiplantae</taxon>
        <taxon>Streptophyta</taxon>
        <taxon>Embryophyta</taxon>
        <taxon>Tracheophyta</taxon>
        <taxon>Spermatophyta</taxon>
        <taxon>Magnoliopsida</taxon>
        <taxon>Liliopsida</taxon>
        <taxon>Asparagales</taxon>
        <taxon>Orchidaceae</taxon>
        <taxon>Epidendroideae</taxon>
        <taxon>Malaxideae</taxon>
        <taxon>Dendrobiinae</taxon>
        <taxon>Dendrobium</taxon>
    </lineage>
</organism>
<keyword evidence="5" id="KW-0808">Transferase</keyword>
<evidence type="ECO:0000256" key="11">
    <source>
        <dbReference type="ARBA" id="ARBA00022989"/>
    </source>
</evidence>
<evidence type="ECO:0000256" key="10">
    <source>
        <dbReference type="ARBA" id="ARBA00022833"/>
    </source>
</evidence>
<feature type="transmembrane region" description="Helical" evidence="15">
    <location>
        <begin position="20"/>
        <end position="44"/>
    </location>
</feature>
<dbReference type="GO" id="GO:0016020">
    <property type="term" value="C:membrane"/>
    <property type="evidence" value="ECO:0007669"/>
    <property type="project" value="UniProtKB-SubCell"/>
</dbReference>
<comment type="catalytic activity">
    <reaction evidence="1">
        <text>S-ubiquitinyl-[E2 ubiquitin-conjugating enzyme]-L-cysteine + [acceptor protein]-L-lysine = [E2 ubiquitin-conjugating enzyme]-L-cysteine + N(6)-ubiquitinyl-[acceptor protein]-L-lysine.</text>
        <dbReference type="EC" id="2.3.2.27"/>
    </reaction>
</comment>
<evidence type="ECO:0000256" key="6">
    <source>
        <dbReference type="ARBA" id="ARBA00022692"/>
    </source>
</evidence>
<keyword evidence="18" id="KW-1185">Reference proteome</keyword>
<dbReference type="PROSITE" id="PS50089">
    <property type="entry name" value="ZF_RING_2"/>
    <property type="match status" value="1"/>
</dbReference>
<evidence type="ECO:0000313" key="17">
    <source>
        <dbReference type="EMBL" id="PKU71377.1"/>
    </source>
</evidence>
<feature type="domain" description="RING-type" evidence="16">
    <location>
        <begin position="104"/>
        <end position="146"/>
    </location>
</feature>
<dbReference type="OrthoDB" id="9984778at2759"/>
<accession>A0A2I0W6U3</accession>
<dbReference type="SUPFAM" id="SSF57850">
    <property type="entry name" value="RING/U-box"/>
    <property type="match status" value="1"/>
</dbReference>
<keyword evidence="10" id="KW-0862">Zinc</keyword>
<keyword evidence="11 15" id="KW-1133">Transmembrane helix</keyword>
<dbReference type="GO" id="GO:0061630">
    <property type="term" value="F:ubiquitin protein ligase activity"/>
    <property type="evidence" value="ECO:0007669"/>
    <property type="project" value="UniProtKB-EC"/>
</dbReference>
<keyword evidence="9" id="KW-0833">Ubl conjugation pathway</keyword>
<keyword evidence="6 15" id="KW-0812">Transmembrane</keyword>
<keyword evidence="8 14" id="KW-0863">Zinc-finger</keyword>
<dbReference type="FunFam" id="3.30.40.10:FF:000187">
    <property type="entry name" value="E3 ubiquitin-protein ligase ATL6"/>
    <property type="match status" value="1"/>
</dbReference>
<dbReference type="EC" id="2.3.2.27" evidence="4"/>
<dbReference type="Proteomes" id="UP000233837">
    <property type="component" value="Unassembled WGS sequence"/>
</dbReference>
<evidence type="ECO:0000256" key="12">
    <source>
        <dbReference type="ARBA" id="ARBA00023136"/>
    </source>
</evidence>